<keyword evidence="6" id="KW-0408">Iron</keyword>
<dbReference type="Gene3D" id="1.10.340.30">
    <property type="entry name" value="Hypothetical protein, domain 2"/>
    <property type="match status" value="1"/>
</dbReference>
<protein>
    <submittedName>
        <fullName evidence="12">Demeter-like 1</fullName>
    </submittedName>
</protein>
<feature type="compositionally biased region" description="Polar residues" evidence="10">
    <location>
        <begin position="794"/>
        <end position="804"/>
    </location>
</feature>
<dbReference type="OrthoDB" id="5607at2759"/>
<feature type="compositionally biased region" description="Basic and acidic residues" evidence="10">
    <location>
        <begin position="1601"/>
        <end position="1620"/>
    </location>
</feature>
<dbReference type="Proteomes" id="UP000585474">
    <property type="component" value="Unassembled WGS sequence"/>
</dbReference>
<evidence type="ECO:0000256" key="2">
    <source>
        <dbReference type="ARBA" id="ARBA00004123"/>
    </source>
</evidence>
<dbReference type="InterPro" id="IPR011257">
    <property type="entry name" value="DNA_glycosylase"/>
</dbReference>
<feature type="compositionally biased region" description="Basic residues" evidence="10">
    <location>
        <begin position="202"/>
        <end position="211"/>
    </location>
</feature>
<feature type="compositionally biased region" description="Polar residues" evidence="10">
    <location>
        <begin position="92"/>
        <end position="102"/>
    </location>
</feature>
<evidence type="ECO:0000256" key="6">
    <source>
        <dbReference type="ARBA" id="ARBA00023004"/>
    </source>
</evidence>
<dbReference type="Gene3D" id="1.10.1670.10">
    <property type="entry name" value="Helix-hairpin-Helix base-excision DNA repair enzymes (C-terminal)"/>
    <property type="match status" value="1"/>
</dbReference>
<keyword evidence="13" id="KW-1185">Reference proteome</keyword>
<dbReference type="SMART" id="SM00525">
    <property type="entry name" value="FES"/>
    <property type="match status" value="1"/>
</dbReference>
<dbReference type="InterPro" id="IPR023170">
    <property type="entry name" value="HhH_base_excis_C"/>
</dbReference>
<dbReference type="InterPro" id="IPR044811">
    <property type="entry name" value="DME/ROS1"/>
</dbReference>
<feature type="region of interest" description="Disordered" evidence="10">
    <location>
        <begin position="729"/>
        <end position="860"/>
    </location>
</feature>
<dbReference type="PANTHER" id="PTHR46213:SF13">
    <property type="entry name" value="DEMETER-LIKE PROTEIN 2-RELATED"/>
    <property type="match status" value="1"/>
</dbReference>
<organism evidence="12 13">
    <name type="scientific">Actinidia rufa</name>
    <dbReference type="NCBI Taxonomy" id="165716"/>
    <lineage>
        <taxon>Eukaryota</taxon>
        <taxon>Viridiplantae</taxon>
        <taxon>Streptophyta</taxon>
        <taxon>Embryophyta</taxon>
        <taxon>Tracheophyta</taxon>
        <taxon>Spermatophyta</taxon>
        <taxon>Magnoliopsida</taxon>
        <taxon>eudicotyledons</taxon>
        <taxon>Gunneridae</taxon>
        <taxon>Pentapetalae</taxon>
        <taxon>asterids</taxon>
        <taxon>Ericales</taxon>
        <taxon>Actinidiaceae</taxon>
        <taxon>Actinidia</taxon>
    </lineage>
</organism>
<dbReference type="GO" id="GO:0035514">
    <property type="term" value="F:DNA demethylase activity"/>
    <property type="evidence" value="ECO:0007669"/>
    <property type="project" value="InterPro"/>
</dbReference>
<comment type="cofactor">
    <cofactor evidence="1">
        <name>[4Fe-4S] cluster</name>
        <dbReference type="ChEBI" id="CHEBI:49883"/>
    </cofactor>
</comment>
<keyword evidence="7" id="KW-0411">Iron-sulfur</keyword>
<evidence type="ECO:0000256" key="10">
    <source>
        <dbReference type="SAM" id="MobiDB-lite"/>
    </source>
</evidence>
<accession>A0A7J0F277</accession>
<keyword evidence="9" id="KW-0539">Nucleus</keyword>
<comment type="caution">
    <text evidence="12">The sequence shown here is derived from an EMBL/GenBank/DDBJ whole genome shotgun (WGS) entry which is preliminary data.</text>
</comment>
<evidence type="ECO:0000256" key="1">
    <source>
        <dbReference type="ARBA" id="ARBA00001966"/>
    </source>
</evidence>
<evidence type="ECO:0000256" key="9">
    <source>
        <dbReference type="ARBA" id="ARBA00023242"/>
    </source>
</evidence>
<dbReference type="CDD" id="cd00056">
    <property type="entry name" value="ENDO3c"/>
    <property type="match status" value="1"/>
</dbReference>
<feature type="compositionally biased region" description="Basic residues" evidence="10">
    <location>
        <begin position="174"/>
        <end position="183"/>
    </location>
</feature>
<feature type="region of interest" description="Disordered" evidence="10">
    <location>
        <begin position="1452"/>
        <end position="1471"/>
    </location>
</feature>
<keyword evidence="5" id="KW-0479">Metal-binding</keyword>
<gene>
    <name evidence="12" type="ORF">Acr_08g0011800</name>
</gene>
<evidence type="ECO:0000256" key="3">
    <source>
        <dbReference type="ARBA" id="ARBA00005646"/>
    </source>
</evidence>
<name>A0A7J0F277_9ERIC</name>
<sequence>MARRVVKKGKKSGSAKTRNKICASLDEDTPSQFAPKTPDQSKKVEKRQRATRESDEMEKEVNTSLVEVEELHHEYDEQKQRQKDLSGAVVPTQLQENHSPGTPQQKPQRKLRRKKHRPKVVIDGQKKKIRKVVTQKSANTKENQSGKRKYTRKNKLEQTPATTKPTDAKETPTGKRKYERKKKLDQTPVNLEPADPKETPTVKRKYVRKKKLDQTPVTLMPADINKNPTGMRTYVRKNKRDQTPGTPLVTNGTTDPEPEERAAKSCRRLNFDIERQAREESYSCELQSNSNSESHAQSCYTRVESESNVQFGRGTEVMVEKTPVGIADDLSHSMNNVVQDYISMPERQVPSPQPPTKTDPPHESSNAPIQNEDAGEQSKRLKTGNSIMNSDGEIRRGRYNSLHVYLGRFPALNVYKDSGIQGIYFPTIYKKKSKEKGHRSTASSASSVVTAAEHKARQEIPCPVYNACAASSFSTAQFSTSSTSANTASLVNAQGKQQTFEFNIPLDREKRMTKKRSKLPTQIAKTRAKKMTTKKRTKRNYFSSTVTTDVIQRSVPAVDEIVEQLKSPDITSREPSAPVPFKERGALVLYQRGGAVVPFEGSFDLARKLRQRTKVENRVLKLLVENINDEGHDETDEAKAKWWENEQRVFQGRADSFIARMRLVQGDRHFSPWKGSVLDSVVGVFLTQNVSDHLSSSAFMSLAAKFPPKSKSKDRPCFEKTSALAKESEFKSNEFLGSSSGSEESIDSSKCKSSDIPANGQEIYEKSTAHRAVTRHKEPMASLMGDKKEMDHILSSQNSGNNPENAECKEAESGLNGHGTSSDRSKAKRGRTEKPEENTVDWDRLRLQAQEKGKRERTPDTMDSLDWEAVRLADVNEIADVIKKRGMNNRLAKRIQDFLNRLVRDHGSIDLEWLRDVPPEKVKEYLLSIKGLGLKSTECVRLLTLHHLAFPVDTNVGRIAVRLGWVPLKPLPESLQLHLLELYELHCQMITFGKVFCTKSKPNCNACPMRGECRHFASAFASANLALPAPEEKSIVTATDSKAAKQTPVDVIKPLWLLPPQANQEAQYQVNHCEPIIEVPASPKPFVDVPATPEQEQPQVLERDIEDAIWEDPEEIPTIKLNIEEFTQTLQNYMQWNMELQEGDMSKALVALTPEVVSIPKPKLKNVSQLRTEHQVYELPDSHPLLEKVKLQIQSNHQKENVALGEFDKLCDQKTCSSCSSIREANSQTIRGTLLIPCRTAMRGSFPLNGTYFQVNEVFADHESSLKPIEIPRAWIWNLPRRTVYFGTSIQTIFRGLSTESIQFCFWRGTEEQQAHIFPAIREEVKCSDRSCQEEAPKEPKELKTEGAPSLLHGQQWMLYELSHELIYSSLWPINSEDRQRREETGAEKCKGLGALIGAHSRMLCAEGLGERGLLWCFESTESREGCGVVRSERDSEMSLGTTIGIRAKFESPESHQSDFGGERKPISNSDQIRSAQKWRLSIPPDLSRRDEAPAPNRVKIGCRTSPHAPLEFGSQKSLISTEKPFLSFLGIPGSSARITPCGKPRMKDTEGDEQEDDWADQTMHWTRGDVPGEDISEQSLIEKACVEASERDYSGGTNERVLESHKKRSKEEAREEVSRRRSQRRDKKNCPRNKAQDQSSEAATTAMMAVDESDILLAVSADEESDWISDSGIATTCAETESGGTLRVSKGNRRSCKRRKTGRLYRLRENVQTGELLSDIGPVVLARWMDEEATVAQRHAKRAQEYLMDVLEGSIVEQERKEMLWDTCRSLARHEKVQPVQDVYEEAQRRETESMHNDRRDVAETSLFRSRSVAVISLVVHTREERWSHDDLQSDVLCRAPRSCQEEAPKEPKELKTEGAPSLLHGQQWMLYELSHELIYSSLWPINSEDRQRREETGAEKCKGLGALIGAHSRMLCAEGLGERGFAMVL</sequence>
<dbReference type="GO" id="GO:0006284">
    <property type="term" value="P:base-excision repair"/>
    <property type="evidence" value="ECO:0007669"/>
    <property type="project" value="InterPro"/>
</dbReference>
<evidence type="ECO:0000256" key="8">
    <source>
        <dbReference type="ARBA" id="ARBA00023125"/>
    </source>
</evidence>
<feature type="compositionally biased region" description="Basic residues" evidence="10">
    <location>
        <begin position="1"/>
        <end position="19"/>
    </location>
</feature>
<feature type="region of interest" description="Disordered" evidence="10">
    <location>
        <begin position="1486"/>
        <end position="1506"/>
    </location>
</feature>
<feature type="region of interest" description="Disordered" evidence="10">
    <location>
        <begin position="239"/>
        <end position="263"/>
    </location>
</feature>
<evidence type="ECO:0000256" key="4">
    <source>
        <dbReference type="ARBA" id="ARBA00022485"/>
    </source>
</evidence>
<comment type="subcellular location">
    <subcellularLocation>
        <location evidence="2">Nucleus</location>
    </subcellularLocation>
</comment>
<feature type="compositionally biased region" description="Polar residues" evidence="10">
    <location>
        <begin position="243"/>
        <end position="254"/>
    </location>
</feature>
<feature type="compositionally biased region" description="Basic residues" evidence="10">
    <location>
        <begin position="1621"/>
        <end position="1632"/>
    </location>
</feature>
<evidence type="ECO:0000259" key="11">
    <source>
        <dbReference type="SMART" id="SM00478"/>
    </source>
</evidence>
<dbReference type="Pfam" id="PF15628">
    <property type="entry name" value="RRM_DME"/>
    <property type="match status" value="1"/>
</dbReference>
<dbReference type="GO" id="GO:0005634">
    <property type="term" value="C:nucleus"/>
    <property type="evidence" value="ECO:0007669"/>
    <property type="project" value="UniProtKB-SubCell"/>
</dbReference>
<dbReference type="GO" id="GO:0046872">
    <property type="term" value="F:metal ion binding"/>
    <property type="evidence" value="ECO:0007669"/>
    <property type="project" value="UniProtKB-KW"/>
</dbReference>
<keyword evidence="8" id="KW-0238">DNA-binding</keyword>
<feature type="compositionally biased region" description="Basic residues" evidence="10">
    <location>
        <begin position="107"/>
        <end position="119"/>
    </location>
</feature>
<feature type="compositionally biased region" description="Basic and acidic residues" evidence="10">
    <location>
        <begin position="1452"/>
        <end position="1466"/>
    </location>
</feature>
<evidence type="ECO:0000313" key="12">
    <source>
        <dbReference type="EMBL" id="GFY92784.1"/>
    </source>
</evidence>
<feature type="region of interest" description="Disordered" evidence="10">
    <location>
        <begin position="346"/>
        <end position="392"/>
    </location>
</feature>
<dbReference type="SMART" id="SM00478">
    <property type="entry name" value="ENDO3c"/>
    <property type="match status" value="1"/>
</dbReference>
<proteinExistence type="inferred from homology"/>
<feature type="domain" description="HhH-GPD" evidence="11">
    <location>
        <begin position="847"/>
        <end position="995"/>
    </location>
</feature>
<dbReference type="GO" id="GO:0003677">
    <property type="term" value="F:DNA binding"/>
    <property type="evidence" value="ECO:0007669"/>
    <property type="project" value="UniProtKB-KW"/>
</dbReference>
<comment type="similarity">
    <text evidence="3">Belongs to the DNA glycosylase family. DEMETER subfamily.</text>
</comment>
<dbReference type="GO" id="GO:0141166">
    <property type="term" value="P:chromosomal 5-methylcytosine DNA demethylation pathway"/>
    <property type="evidence" value="ECO:0007669"/>
    <property type="project" value="InterPro"/>
</dbReference>
<feature type="compositionally biased region" description="Basic and acidic residues" evidence="10">
    <location>
        <begin position="775"/>
        <end position="792"/>
    </location>
</feature>
<dbReference type="GO" id="GO:0051539">
    <property type="term" value="F:4 iron, 4 sulfur cluster binding"/>
    <property type="evidence" value="ECO:0007669"/>
    <property type="project" value="UniProtKB-KW"/>
</dbReference>
<dbReference type="PANTHER" id="PTHR46213">
    <property type="entry name" value="TRANSCRIPTIONAL ACTIVATOR DEMETER"/>
    <property type="match status" value="1"/>
</dbReference>
<dbReference type="InterPro" id="IPR028924">
    <property type="entry name" value="Perm-CXXC"/>
</dbReference>
<feature type="region of interest" description="Disordered" evidence="10">
    <location>
        <begin position="1589"/>
        <end position="1644"/>
    </location>
</feature>
<dbReference type="Pfam" id="PF15629">
    <property type="entry name" value="Perm-CXXC"/>
    <property type="match status" value="1"/>
</dbReference>
<dbReference type="InterPro" id="IPR028925">
    <property type="entry name" value="RRM_DME"/>
</dbReference>
<keyword evidence="4" id="KW-0004">4Fe-4S</keyword>
<reference evidence="12 13" key="1">
    <citation type="submission" date="2019-07" db="EMBL/GenBank/DDBJ databases">
        <title>De Novo Assembly of kiwifruit Actinidia rufa.</title>
        <authorList>
            <person name="Sugita-Konishi S."/>
            <person name="Sato K."/>
            <person name="Mori E."/>
            <person name="Abe Y."/>
            <person name="Kisaki G."/>
            <person name="Hamano K."/>
            <person name="Suezawa K."/>
            <person name="Otani M."/>
            <person name="Fukuda T."/>
            <person name="Manabe T."/>
            <person name="Gomi K."/>
            <person name="Tabuchi M."/>
            <person name="Akimitsu K."/>
            <person name="Kataoka I."/>
        </authorList>
    </citation>
    <scope>NUCLEOTIDE SEQUENCE [LARGE SCALE GENOMIC DNA]</scope>
    <source>
        <strain evidence="13">cv. Fuchu</strain>
    </source>
</reference>
<dbReference type="InterPro" id="IPR003651">
    <property type="entry name" value="Endonuclease3_FeS-loop_motif"/>
</dbReference>
<feature type="region of interest" description="Disordered" evidence="10">
    <location>
        <begin position="1538"/>
        <end position="1558"/>
    </location>
</feature>
<dbReference type="EMBL" id="BJWL01000008">
    <property type="protein sequence ID" value="GFY92784.1"/>
    <property type="molecule type" value="Genomic_DNA"/>
</dbReference>
<feature type="compositionally biased region" description="Basic and acidic residues" evidence="10">
    <location>
        <begin position="69"/>
        <end position="84"/>
    </location>
</feature>
<feature type="compositionally biased region" description="Basic and acidic residues" evidence="10">
    <location>
        <begin position="39"/>
        <end position="54"/>
    </location>
</feature>
<dbReference type="InterPro" id="IPR003265">
    <property type="entry name" value="HhH-GPD_domain"/>
</dbReference>
<feature type="compositionally biased region" description="Basic and acidic residues" evidence="10">
    <location>
        <begin position="821"/>
        <end position="860"/>
    </location>
</feature>
<evidence type="ECO:0000256" key="5">
    <source>
        <dbReference type="ARBA" id="ARBA00022723"/>
    </source>
</evidence>
<feature type="compositionally biased region" description="Polar residues" evidence="10">
    <location>
        <begin position="134"/>
        <end position="143"/>
    </location>
</feature>
<dbReference type="GO" id="GO:0019104">
    <property type="term" value="F:DNA N-glycosylase activity"/>
    <property type="evidence" value="ECO:0007669"/>
    <property type="project" value="InterPro"/>
</dbReference>
<evidence type="ECO:0000256" key="7">
    <source>
        <dbReference type="ARBA" id="ARBA00023014"/>
    </source>
</evidence>
<dbReference type="SUPFAM" id="SSF48150">
    <property type="entry name" value="DNA-glycosylase"/>
    <property type="match status" value="1"/>
</dbReference>
<evidence type="ECO:0000313" key="13">
    <source>
        <dbReference type="Proteomes" id="UP000585474"/>
    </source>
</evidence>
<feature type="region of interest" description="Disordered" evidence="10">
    <location>
        <begin position="1"/>
        <end position="214"/>
    </location>
</feature>